<dbReference type="EMBL" id="JBBMFE010000017">
    <property type="protein sequence ID" value="MEQ2473733.1"/>
    <property type="molecule type" value="Genomic_DNA"/>
</dbReference>
<accession>A0ABV1FKW8</accession>
<feature type="transmembrane region" description="Helical" evidence="1">
    <location>
        <begin position="426"/>
        <end position="447"/>
    </location>
</feature>
<keyword evidence="1" id="KW-1133">Transmembrane helix</keyword>
<feature type="transmembrane region" description="Helical" evidence="1">
    <location>
        <begin position="50"/>
        <end position="69"/>
    </location>
</feature>
<keyword evidence="1" id="KW-0472">Membrane</keyword>
<dbReference type="Proteomes" id="UP001438008">
    <property type="component" value="Unassembled WGS sequence"/>
</dbReference>
<comment type="caution">
    <text evidence="2">The sequence shown here is derived from an EMBL/GenBank/DDBJ whole genome shotgun (WGS) entry which is preliminary data.</text>
</comment>
<organism evidence="2 3">
    <name type="scientific">Laedolimicola intestinihominis</name>
    <dbReference type="NCBI Taxonomy" id="3133166"/>
    <lineage>
        <taxon>Bacteria</taxon>
        <taxon>Bacillati</taxon>
        <taxon>Bacillota</taxon>
        <taxon>Clostridia</taxon>
        <taxon>Lachnospirales</taxon>
        <taxon>Lachnospiraceae</taxon>
        <taxon>Laedolimicola</taxon>
    </lineage>
</organism>
<feature type="transmembrane region" description="Helical" evidence="1">
    <location>
        <begin position="267"/>
        <end position="284"/>
    </location>
</feature>
<name>A0ABV1FKW8_9FIRM</name>
<proteinExistence type="predicted"/>
<sequence>MKLLEKLNRRLLGKAGNGYPGKENVAENFRILHAEKNVEGRLEAFYGEKLKLLILILGAGAVLTAAFWVNERSSMLMEEGHFLPRKEKTYTREIWAVPDKESGKDREAIVVEVEPQGLTKEQVKELLAEETARMENYIIGANSSLQEVRTDLNLIREIEGTPVTVDWELDSYEVLNLDGSIRKEKVTEEGTIVSLRGRLRCEDQESIYEANVRVLPEILSPARQWTEVLSQTIQSFQEKSRLENRKELPENVDGINLNWKEKKSSSVAVIPILTVISLILVYTAKDQELKKLVQERELELRRDYAQVVSKLVLLLGAGSALRMAWETMVADYQKKREAGGPRRYVYEEMALACREMQNGVSEGRAYENFGLRCRLPCYLKLAALLEQNLKKGNRGLSGLLREEVAEAFEQRKELAREQGEKAATRLLFPMVLTLAVVMLLVLVPAGMSMQM</sequence>
<gene>
    <name evidence="2" type="ORF">WMO29_14735</name>
</gene>
<evidence type="ECO:0000313" key="3">
    <source>
        <dbReference type="Proteomes" id="UP001438008"/>
    </source>
</evidence>
<reference evidence="2 3" key="1">
    <citation type="submission" date="2024-03" db="EMBL/GenBank/DDBJ databases">
        <title>Human intestinal bacterial collection.</title>
        <authorList>
            <person name="Pauvert C."/>
            <person name="Hitch T.C.A."/>
            <person name="Clavel T."/>
        </authorList>
    </citation>
    <scope>NUCLEOTIDE SEQUENCE [LARGE SCALE GENOMIC DNA]</scope>
    <source>
        <strain evidence="2 3">CLA-AA-H132</strain>
    </source>
</reference>
<protein>
    <recommendedName>
        <fullName evidence="4">Type II secretion system protein GspF domain-containing protein</fullName>
    </recommendedName>
</protein>
<dbReference type="RefSeq" id="WP_349165303.1">
    <property type="nucleotide sequence ID" value="NZ_JBBMFE010000017.1"/>
</dbReference>
<evidence type="ECO:0000313" key="2">
    <source>
        <dbReference type="EMBL" id="MEQ2473733.1"/>
    </source>
</evidence>
<evidence type="ECO:0008006" key="4">
    <source>
        <dbReference type="Google" id="ProtNLM"/>
    </source>
</evidence>
<keyword evidence="1" id="KW-0812">Transmembrane</keyword>
<keyword evidence="3" id="KW-1185">Reference proteome</keyword>
<evidence type="ECO:0000256" key="1">
    <source>
        <dbReference type="SAM" id="Phobius"/>
    </source>
</evidence>